<feature type="compositionally biased region" description="Low complexity" evidence="1">
    <location>
        <begin position="13"/>
        <end position="29"/>
    </location>
</feature>
<evidence type="ECO:0008006" key="4">
    <source>
        <dbReference type="Google" id="ProtNLM"/>
    </source>
</evidence>
<dbReference type="HOGENOM" id="CLU_062644_0_0_1"/>
<evidence type="ECO:0000313" key="3">
    <source>
        <dbReference type="Proteomes" id="UP000039046"/>
    </source>
</evidence>
<evidence type="ECO:0000256" key="1">
    <source>
        <dbReference type="SAM" id="MobiDB-lite"/>
    </source>
</evidence>
<keyword evidence="3" id="KW-1185">Reference proteome</keyword>
<dbReference type="InterPro" id="IPR007541">
    <property type="entry name" value="Uncharacterised_BSP"/>
</dbReference>
<dbReference type="OrthoDB" id="891726at2759"/>
<dbReference type="STRING" id="1531966.A0A0A1T1T8"/>
<gene>
    <name evidence="2" type="ORF">VHEMI04626</name>
</gene>
<dbReference type="AlphaFoldDB" id="A0A0A1T1T8"/>
<organism evidence="2 3">
    <name type="scientific">[Torrubiella] hemipterigena</name>
    <dbReference type="NCBI Taxonomy" id="1531966"/>
    <lineage>
        <taxon>Eukaryota</taxon>
        <taxon>Fungi</taxon>
        <taxon>Dikarya</taxon>
        <taxon>Ascomycota</taxon>
        <taxon>Pezizomycotina</taxon>
        <taxon>Sordariomycetes</taxon>
        <taxon>Hypocreomycetidae</taxon>
        <taxon>Hypocreales</taxon>
        <taxon>Clavicipitaceae</taxon>
        <taxon>Clavicipitaceae incertae sedis</taxon>
        <taxon>'Torrubiella' clade</taxon>
    </lineage>
</organism>
<feature type="region of interest" description="Disordered" evidence="1">
    <location>
        <begin position="1"/>
        <end position="33"/>
    </location>
</feature>
<name>A0A0A1T1T8_9HYPO</name>
<dbReference type="EMBL" id="CDHN01000002">
    <property type="protein sequence ID" value="CEJ88152.1"/>
    <property type="molecule type" value="Genomic_DNA"/>
</dbReference>
<evidence type="ECO:0000313" key="2">
    <source>
        <dbReference type="EMBL" id="CEJ88152.1"/>
    </source>
</evidence>
<accession>A0A0A1T1T8</accession>
<dbReference type="Pfam" id="PF04450">
    <property type="entry name" value="BSP"/>
    <property type="match status" value="1"/>
</dbReference>
<dbReference type="PANTHER" id="PTHR33321:SF12">
    <property type="entry name" value="PLANT BASIC SECRETORY PROTEIN (BSP) FAMILY PROTEIN"/>
    <property type="match status" value="1"/>
</dbReference>
<dbReference type="Proteomes" id="UP000039046">
    <property type="component" value="Unassembled WGS sequence"/>
</dbReference>
<protein>
    <recommendedName>
        <fullName evidence="4">Plant Basic Secretory protein</fullName>
    </recommendedName>
</protein>
<proteinExistence type="predicted"/>
<dbReference type="PANTHER" id="PTHR33321">
    <property type="match status" value="1"/>
</dbReference>
<reference evidence="2 3" key="1">
    <citation type="journal article" date="2015" name="Genome Announc.">
        <title>Draft Genome Sequence and Gene Annotation of the Entomopathogenic Fungus Verticillium hemipterigenum.</title>
        <authorList>
            <person name="Horn F."/>
            <person name="Habel A."/>
            <person name="Scharf D.H."/>
            <person name="Dworschak J."/>
            <person name="Brakhage A.A."/>
            <person name="Guthke R."/>
            <person name="Hertweck C."/>
            <person name="Linde J."/>
        </authorList>
    </citation>
    <scope>NUCLEOTIDE SEQUENCE [LARGE SCALE GENOMIC DNA]</scope>
</reference>
<sequence length="246" mass="27407">MPEDPQTTPLPPSTLTNAPPTTPATNKPSDFPLPKLRLEIRDLTHDGTSRVLTALDISDCIATGVHNVLRLLYTSPSHPSTTAPGTRSVTFIFRSMGGVAHTIGSDLDSDHKEVHFSLDYIRDISNDRVAHEITGVVTHELVHCFQYNGHGTCPGGLIEGIADWVRLNCDLAPPHWKKETSEKWDGGYQHTAYFLQYIEGLFGDGSVQRINEKLRLEKYENDSFWTGLFGVSVEELWEAYSSTLEQ</sequence>